<name>A0A1V4HVB4_NITVU</name>
<accession>A0A1V4HVB4</accession>
<evidence type="ECO:0000313" key="2">
    <source>
        <dbReference type="Proteomes" id="UP000189940"/>
    </source>
</evidence>
<comment type="caution">
    <text evidence="1">The sequence shown here is derived from an EMBL/GenBank/DDBJ whole genome shotgun (WGS) entry which is preliminary data.</text>
</comment>
<sequence length="60" mass="6843">MAMQRKKTQTRADADKDQTLNFRVTAEFKKAFKGYAVSQGISMTDLLKEGFVLSKKAREK</sequence>
<dbReference type="STRING" id="29421.B2M20_15250"/>
<proteinExistence type="predicted"/>
<dbReference type="Proteomes" id="UP000189940">
    <property type="component" value="Unassembled WGS sequence"/>
</dbReference>
<dbReference type="InterPro" id="IPR013321">
    <property type="entry name" value="Arc_rbn_hlx_hlx"/>
</dbReference>
<dbReference type="OrthoDB" id="7363380at2"/>
<evidence type="ECO:0008006" key="3">
    <source>
        <dbReference type="Google" id="ProtNLM"/>
    </source>
</evidence>
<dbReference type="AlphaFoldDB" id="A0A1V4HVB4"/>
<organism evidence="1 2">
    <name type="scientific">Nitrobacter vulgaris</name>
    <dbReference type="NCBI Taxonomy" id="29421"/>
    <lineage>
        <taxon>Bacteria</taxon>
        <taxon>Pseudomonadati</taxon>
        <taxon>Pseudomonadota</taxon>
        <taxon>Alphaproteobacteria</taxon>
        <taxon>Hyphomicrobiales</taxon>
        <taxon>Nitrobacteraceae</taxon>
        <taxon>Nitrobacter</taxon>
    </lineage>
</organism>
<dbReference type="InterPro" id="IPR010985">
    <property type="entry name" value="Ribbon_hlx_hlx"/>
</dbReference>
<gene>
    <name evidence="1" type="ORF">B2M20_15250</name>
</gene>
<dbReference type="SUPFAM" id="SSF47598">
    <property type="entry name" value="Ribbon-helix-helix"/>
    <property type="match status" value="1"/>
</dbReference>
<evidence type="ECO:0000313" key="1">
    <source>
        <dbReference type="EMBL" id="OPH81916.1"/>
    </source>
</evidence>
<dbReference type="EMBL" id="MWPQ01000054">
    <property type="protein sequence ID" value="OPH81916.1"/>
    <property type="molecule type" value="Genomic_DNA"/>
</dbReference>
<dbReference type="GO" id="GO:0006355">
    <property type="term" value="P:regulation of DNA-templated transcription"/>
    <property type="evidence" value="ECO:0007669"/>
    <property type="project" value="InterPro"/>
</dbReference>
<protein>
    <recommendedName>
        <fullName evidence="3">Chromosome partitioning protein ParB</fullName>
    </recommendedName>
</protein>
<reference evidence="1 2" key="1">
    <citation type="submission" date="2017-02" db="EMBL/GenBank/DDBJ databases">
        <title>Genome sequence of the nitrite-oxidizing bacterium Nitrobacter vulgaris strain Ab1.</title>
        <authorList>
            <person name="Mellbye B.L."/>
            <person name="Davis E.W."/>
            <person name="Spieck E."/>
            <person name="Chang J.H."/>
            <person name="Bottomley P.J."/>
            <person name="Sayavedra-Soto L.A."/>
        </authorList>
    </citation>
    <scope>NUCLEOTIDE SEQUENCE [LARGE SCALE GENOMIC DNA]</scope>
    <source>
        <strain evidence="1 2">Ab1</strain>
    </source>
</reference>
<dbReference type="Gene3D" id="1.10.1220.10">
    <property type="entry name" value="Met repressor-like"/>
    <property type="match status" value="1"/>
</dbReference>
<keyword evidence="2" id="KW-1185">Reference proteome</keyword>